<reference evidence="3 4" key="1">
    <citation type="submission" date="2015-12" db="EMBL/GenBank/DDBJ databases">
        <title>The genome of Folsomia candida.</title>
        <authorList>
            <person name="Faddeeva A."/>
            <person name="Derks M.F."/>
            <person name="Anvar Y."/>
            <person name="Smit S."/>
            <person name="Van Straalen N."/>
            <person name="Roelofs D."/>
        </authorList>
    </citation>
    <scope>NUCLEOTIDE SEQUENCE [LARGE SCALE GENOMIC DNA]</scope>
    <source>
        <strain evidence="3 4">VU population</strain>
        <tissue evidence="3">Whole body</tissue>
    </source>
</reference>
<dbReference type="SUPFAM" id="SSF47473">
    <property type="entry name" value="EF-hand"/>
    <property type="match status" value="1"/>
</dbReference>
<dbReference type="PROSITE" id="PS50222">
    <property type="entry name" value="EF_HAND_2"/>
    <property type="match status" value="2"/>
</dbReference>
<dbReference type="Proteomes" id="UP000198287">
    <property type="component" value="Unassembled WGS sequence"/>
</dbReference>
<dbReference type="InterPro" id="IPR002048">
    <property type="entry name" value="EF_hand_dom"/>
</dbReference>
<evidence type="ECO:0000259" key="2">
    <source>
        <dbReference type="PROSITE" id="PS50222"/>
    </source>
</evidence>
<dbReference type="AlphaFoldDB" id="A0A226EX62"/>
<dbReference type="PRINTS" id="PR01697">
    <property type="entry name" value="PARVALBUMIN"/>
</dbReference>
<keyword evidence="4" id="KW-1185">Reference proteome</keyword>
<dbReference type="OrthoDB" id="6480673at2759"/>
<organism evidence="3 4">
    <name type="scientific">Folsomia candida</name>
    <name type="common">Springtail</name>
    <dbReference type="NCBI Taxonomy" id="158441"/>
    <lineage>
        <taxon>Eukaryota</taxon>
        <taxon>Metazoa</taxon>
        <taxon>Ecdysozoa</taxon>
        <taxon>Arthropoda</taxon>
        <taxon>Hexapoda</taxon>
        <taxon>Collembola</taxon>
        <taxon>Entomobryomorpha</taxon>
        <taxon>Isotomoidea</taxon>
        <taxon>Isotomidae</taxon>
        <taxon>Proisotominae</taxon>
        <taxon>Folsomia</taxon>
    </lineage>
</organism>
<dbReference type="EMBL" id="LNIX01000001">
    <property type="protein sequence ID" value="OXA61758.1"/>
    <property type="molecule type" value="Genomic_DNA"/>
</dbReference>
<dbReference type="InterPro" id="IPR011992">
    <property type="entry name" value="EF-hand-dom_pair"/>
</dbReference>
<evidence type="ECO:0000313" key="3">
    <source>
        <dbReference type="EMBL" id="OXA61758.1"/>
    </source>
</evidence>
<dbReference type="Gene3D" id="1.10.238.10">
    <property type="entry name" value="EF-hand"/>
    <property type="match status" value="1"/>
</dbReference>
<feature type="domain" description="EF-hand" evidence="2">
    <location>
        <begin position="82"/>
        <end position="105"/>
    </location>
</feature>
<comment type="caution">
    <text evidence="3">The sequence shown here is derived from an EMBL/GenBank/DDBJ whole genome shotgun (WGS) entry which is preliminary data.</text>
</comment>
<evidence type="ECO:0000313" key="4">
    <source>
        <dbReference type="Proteomes" id="UP000198287"/>
    </source>
</evidence>
<dbReference type="Pfam" id="PF13499">
    <property type="entry name" value="EF-hand_7"/>
    <property type="match status" value="1"/>
</dbReference>
<dbReference type="PROSITE" id="PS00018">
    <property type="entry name" value="EF_HAND_1"/>
    <property type="match status" value="1"/>
</dbReference>
<keyword evidence="1" id="KW-0106">Calcium</keyword>
<dbReference type="GO" id="GO:0005509">
    <property type="term" value="F:calcium ion binding"/>
    <property type="evidence" value="ECO:0007669"/>
    <property type="project" value="InterPro"/>
</dbReference>
<accession>A0A226EX62</accession>
<dbReference type="InterPro" id="IPR018247">
    <property type="entry name" value="EF_Hand_1_Ca_BS"/>
</dbReference>
<protein>
    <submittedName>
        <fullName evidence="3">Putative calcium-binding protein CML20</fullName>
    </submittedName>
</protein>
<evidence type="ECO:0000256" key="1">
    <source>
        <dbReference type="ARBA" id="ARBA00022837"/>
    </source>
</evidence>
<sequence>MESPYRLNLHSDISANAMTHNRNLSKVEVEEAFKKMKTFSNDEIDAADVDLLLKTLAYTCTEEQMNAYLKLLTLMKIHVTTLDRDKDGFIDESEFKCIVAMLLIHDPSFPTVNYKTFVEEADTNKDGKVSIDEAVEWFSKNANN</sequence>
<feature type="domain" description="EF-hand" evidence="2">
    <location>
        <begin position="109"/>
        <end position="144"/>
    </location>
</feature>
<name>A0A226EX62_FOLCA</name>
<gene>
    <name evidence="3" type="ORF">Fcan01_00413</name>
</gene>
<proteinExistence type="predicted"/>